<dbReference type="GO" id="GO:0005886">
    <property type="term" value="C:plasma membrane"/>
    <property type="evidence" value="ECO:0007669"/>
    <property type="project" value="UniProtKB-SubCell"/>
</dbReference>
<keyword evidence="4" id="KW-1133">Transmembrane helix</keyword>
<evidence type="ECO:0000256" key="1">
    <source>
        <dbReference type="ARBA" id="ARBA00004651"/>
    </source>
</evidence>
<accession>A0A7V7RKA1</accession>
<dbReference type="AlphaFoldDB" id="A0A7V7RKA1"/>
<keyword evidence="2" id="KW-1003">Cell membrane</keyword>
<evidence type="ECO:0000259" key="6">
    <source>
        <dbReference type="Pfam" id="PF09924"/>
    </source>
</evidence>
<dbReference type="GO" id="GO:0055091">
    <property type="term" value="P:phospholipid homeostasis"/>
    <property type="evidence" value="ECO:0007669"/>
    <property type="project" value="TreeGrafter"/>
</dbReference>
<sequence>MIFMRNLNFNFQGQQVNRDLSENQQQVHSDKLLAFLKEKGGNHVSHLIFLQDKQQFWSSDQSVLIMYKQIFNKFVVLGDPIGDEAHFGRAIKEFNEYCKWKKAKPVFYQVTPQYMQLYHDGGYRFVKLGEEAVIKINQFTLEGKKAGKFRNTMSKFSRSGFSFSVAEPPHSQMLIAEIQEVSNSWLGSQKEKGFSVVSFCQNYISHFPIALLRDDSGQITAFATLADDYKQTLSIDLMRKTESSLPGAMDMLFLSIFEWAKNNQFQVCSLGMAPLSNVGDGQDSFMAEKMIRQVYRYGNKKYNFKGLKEYKSKFATDWEPKYLAYKKSFLPVIFLQLIVLINRKRQLQEKAIMKSNGMFIKKVFRKLDF</sequence>
<dbReference type="Pfam" id="PF09924">
    <property type="entry name" value="LPG_synthase_C"/>
    <property type="match status" value="1"/>
</dbReference>
<evidence type="ECO:0000256" key="2">
    <source>
        <dbReference type="ARBA" id="ARBA00022475"/>
    </source>
</evidence>
<proteinExistence type="predicted"/>
<gene>
    <name evidence="7" type="ORF">F7732_13500</name>
</gene>
<dbReference type="InterPro" id="IPR024320">
    <property type="entry name" value="LPG_synthase_C"/>
</dbReference>
<evidence type="ECO:0000256" key="4">
    <source>
        <dbReference type="ARBA" id="ARBA00022989"/>
    </source>
</evidence>
<feature type="domain" description="Phosphatidylglycerol lysyltransferase C-terminal" evidence="6">
    <location>
        <begin position="35"/>
        <end position="325"/>
    </location>
</feature>
<reference evidence="7 8" key="1">
    <citation type="journal article" date="2014" name="Arch. Microbiol.">
        <title>Bacillus mesophilum sp. nov., strain IITR-54T, a novel 4-chlorobiphenyl dechlorinating bacterium.</title>
        <authorList>
            <person name="Manickam N."/>
            <person name="Singh N.K."/>
            <person name="Bajaj A."/>
            <person name="Kumar R.M."/>
            <person name="Kaur G."/>
            <person name="Kaur N."/>
            <person name="Bala M."/>
            <person name="Kumar A."/>
            <person name="Mayilraj S."/>
        </authorList>
    </citation>
    <scope>NUCLEOTIDE SEQUENCE [LARGE SCALE GENOMIC DNA]</scope>
    <source>
        <strain evidence="7 8">IITR-54</strain>
    </source>
</reference>
<keyword evidence="3" id="KW-0812">Transmembrane</keyword>
<evidence type="ECO:0000256" key="3">
    <source>
        <dbReference type="ARBA" id="ARBA00022692"/>
    </source>
</evidence>
<dbReference type="PANTHER" id="PTHR34697">
    <property type="entry name" value="PHOSPHATIDYLGLYCEROL LYSYLTRANSFERASE"/>
    <property type="match status" value="1"/>
</dbReference>
<dbReference type="InterPro" id="IPR016181">
    <property type="entry name" value="Acyl_CoA_acyltransferase"/>
</dbReference>
<organism evidence="7 8">
    <name type="scientific">Bacillus mesophilum</name>
    <dbReference type="NCBI Taxonomy" id="1071718"/>
    <lineage>
        <taxon>Bacteria</taxon>
        <taxon>Bacillati</taxon>
        <taxon>Bacillota</taxon>
        <taxon>Bacilli</taxon>
        <taxon>Bacillales</taxon>
        <taxon>Bacillaceae</taxon>
        <taxon>Bacillus</taxon>
    </lineage>
</organism>
<keyword evidence="8" id="KW-1185">Reference proteome</keyword>
<comment type="caution">
    <text evidence="7">The sequence shown here is derived from an EMBL/GenBank/DDBJ whole genome shotgun (WGS) entry which is preliminary data.</text>
</comment>
<protein>
    <submittedName>
        <fullName evidence="7">DUF2156 domain-containing protein</fullName>
    </submittedName>
</protein>
<dbReference type="OrthoDB" id="145485at2"/>
<name>A0A7V7RKA1_9BACI</name>
<dbReference type="SUPFAM" id="SSF55729">
    <property type="entry name" value="Acyl-CoA N-acyltransferases (Nat)"/>
    <property type="match status" value="1"/>
</dbReference>
<dbReference type="PANTHER" id="PTHR34697:SF2">
    <property type="entry name" value="PHOSPHATIDYLGLYCEROL LYSYLTRANSFERASE"/>
    <property type="match status" value="1"/>
</dbReference>
<dbReference type="GO" id="GO:0016755">
    <property type="term" value="F:aminoacyltransferase activity"/>
    <property type="evidence" value="ECO:0007669"/>
    <property type="project" value="TreeGrafter"/>
</dbReference>
<comment type="subcellular location">
    <subcellularLocation>
        <location evidence="1">Cell membrane</location>
        <topology evidence="1">Multi-pass membrane protein</topology>
    </subcellularLocation>
</comment>
<dbReference type="EMBL" id="WBOT01000004">
    <property type="protein sequence ID" value="KAB2331687.1"/>
    <property type="molecule type" value="Genomic_DNA"/>
</dbReference>
<dbReference type="RefSeq" id="WP_151574568.1">
    <property type="nucleotide sequence ID" value="NZ_WBOT01000004.1"/>
</dbReference>
<keyword evidence="5" id="KW-0472">Membrane</keyword>
<evidence type="ECO:0000313" key="7">
    <source>
        <dbReference type="EMBL" id="KAB2331687.1"/>
    </source>
</evidence>
<dbReference type="Proteomes" id="UP000441354">
    <property type="component" value="Unassembled WGS sequence"/>
</dbReference>
<evidence type="ECO:0000313" key="8">
    <source>
        <dbReference type="Proteomes" id="UP000441354"/>
    </source>
</evidence>
<dbReference type="InterPro" id="IPR051211">
    <property type="entry name" value="PG_lysyltransferase"/>
</dbReference>
<evidence type="ECO:0000256" key="5">
    <source>
        <dbReference type="ARBA" id="ARBA00023136"/>
    </source>
</evidence>